<protein>
    <recommendedName>
        <fullName evidence="1">PPC domain-containing protein</fullName>
    </recommendedName>
</protein>
<evidence type="ECO:0000259" key="1">
    <source>
        <dbReference type="PROSITE" id="PS51742"/>
    </source>
</evidence>
<dbReference type="Proteomes" id="UP000035170">
    <property type="component" value="Unassembled WGS sequence"/>
</dbReference>
<accession>A0A0H2MKQ2</accession>
<evidence type="ECO:0000313" key="2">
    <source>
        <dbReference type="EMBL" id="KLN57370.1"/>
    </source>
</evidence>
<dbReference type="EMBL" id="JZWI01000007">
    <property type="protein sequence ID" value="KLN57370.1"/>
    <property type="molecule type" value="Genomic_DNA"/>
</dbReference>
<dbReference type="PROSITE" id="PS51742">
    <property type="entry name" value="PPC"/>
    <property type="match status" value="1"/>
</dbReference>
<sequence length="183" mass="19687">MVEKLMGLPRSRTVVHPGPFRPVRIDRMRDEKGRHFRLSLPGGRTLHESLVQALADEGVASASMTLLGGELAELGFCLALPDPTGRVLATYGAPHTVHGACFIFGNATLGSSASGTPVVHCHGAFRTAEGAVRGGHILTDRTVVGRRSVTAVVTALDSFELRVVYDDETRMPLMRPQARRIHG</sequence>
<dbReference type="RefSeq" id="WP_047783907.1">
    <property type="nucleotide sequence ID" value="NZ_JZWI01000007.1"/>
</dbReference>
<keyword evidence="3" id="KW-1185">Reference proteome</keyword>
<dbReference type="InterPro" id="IPR005175">
    <property type="entry name" value="PPC_dom"/>
</dbReference>
<evidence type="ECO:0000313" key="3">
    <source>
        <dbReference type="Proteomes" id="UP000035170"/>
    </source>
</evidence>
<organism evidence="2 3">
    <name type="scientific">Variovorax paradoxus</name>
    <dbReference type="NCBI Taxonomy" id="34073"/>
    <lineage>
        <taxon>Bacteria</taxon>
        <taxon>Pseudomonadati</taxon>
        <taxon>Pseudomonadota</taxon>
        <taxon>Betaproteobacteria</taxon>
        <taxon>Burkholderiales</taxon>
        <taxon>Comamonadaceae</taxon>
        <taxon>Variovorax</taxon>
    </lineage>
</organism>
<gene>
    <name evidence="2" type="ORF">VPARA_14500</name>
</gene>
<comment type="caution">
    <text evidence="2">The sequence shown here is derived from an EMBL/GenBank/DDBJ whole genome shotgun (WGS) entry which is preliminary data.</text>
</comment>
<dbReference type="AlphaFoldDB" id="A0A0H2MKQ2"/>
<feature type="domain" description="PPC" evidence="1">
    <location>
        <begin position="30"/>
        <end position="177"/>
    </location>
</feature>
<reference evidence="2 3" key="1">
    <citation type="submission" date="2015-03" db="EMBL/GenBank/DDBJ databases">
        <title>Genome sequence of Variovorax paradoxus TBEA6.</title>
        <authorList>
            <person name="Poehlein A."/>
            <person name="Schuldes J."/>
            <person name="Wuebbeler J.H."/>
            <person name="Hiessl S."/>
            <person name="Steinbuechel A."/>
            <person name="Daniel R."/>
        </authorList>
    </citation>
    <scope>NUCLEOTIDE SEQUENCE [LARGE SCALE GENOMIC DNA]</scope>
    <source>
        <strain evidence="2 3">TBEA6</strain>
    </source>
</reference>
<dbReference type="PATRIC" id="fig|34073.19.peg.1478"/>
<dbReference type="Pfam" id="PF03479">
    <property type="entry name" value="PCC"/>
    <property type="match status" value="1"/>
</dbReference>
<name>A0A0H2MKQ2_VARPD</name>
<dbReference type="Gene3D" id="3.30.1330.80">
    <property type="entry name" value="Hypothetical protein, similar to alpha- acetolactate decarboxylase, domain 2"/>
    <property type="match status" value="1"/>
</dbReference>
<dbReference type="SUPFAM" id="SSF117856">
    <property type="entry name" value="AF0104/ALDC/Ptd012-like"/>
    <property type="match status" value="1"/>
</dbReference>
<proteinExistence type="predicted"/>